<dbReference type="InterPro" id="IPR016032">
    <property type="entry name" value="Sig_transdc_resp-reg_C-effctor"/>
</dbReference>
<accession>A0A366HS79</accession>
<dbReference type="PRINTS" id="PR00038">
    <property type="entry name" value="HTHLUXR"/>
</dbReference>
<dbReference type="EMBL" id="QNRR01000002">
    <property type="protein sequence ID" value="RBP46356.1"/>
    <property type="molecule type" value="Genomic_DNA"/>
</dbReference>
<evidence type="ECO:0000313" key="6">
    <source>
        <dbReference type="Proteomes" id="UP000253426"/>
    </source>
</evidence>
<proteinExistence type="predicted"/>
<keyword evidence="6" id="KW-1185">Reference proteome</keyword>
<evidence type="ECO:0000256" key="3">
    <source>
        <dbReference type="ARBA" id="ARBA00023163"/>
    </source>
</evidence>
<reference evidence="5 6" key="1">
    <citation type="submission" date="2018-06" db="EMBL/GenBank/DDBJ databases">
        <title>Genomic Encyclopedia of Type Strains, Phase IV (KMG-IV): sequencing the most valuable type-strain genomes for metagenomic binning, comparative biology and taxonomic classification.</title>
        <authorList>
            <person name="Goeker M."/>
        </authorList>
    </citation>
    <scope>NUCLEOTIDE SEQUENCE [LARGE SCALE GENOMIC DNA]</scope>
    <source>
        <strain evidence="5 6">DSM 25532</strain>
    </source>
</reference>
<dbReference type="SUPFAM" id="SSF46894">
    <property type="entry name" value="C-terminal effector domain of the bipartite response regulators"/>
    <property type="match status" value="1"/>
</dbReference>
<protein>
    <submittedName>
        <fullName evidence="5">Regulatory LuxR family protein</fullName>
    </submittedName>
</protein>
<feature type="domain" description="HTH luxR-type" evidence="4">
    <location>
        <begin position="597"/>
        <end position="662"/>
    </location>
</feature>
<evidence type="ECO:0000256" key="1">
    <source>
        <dbReference type="ARBA" id="ARBA00023015"/>
    </source>
</evidence>
<evidence type="ECO:0000313" key="5">
    <source>
        <dbReference type="EMBL" id="RBP46356.1"/>
    </source>
</evidence>
<dbReference type="Gene3D" id="1.10.10.10">
    <property type="entry name" value="Winged helix-like DNA-binding domain superfamily/Winged helix DNA-binding domain"/>
    <property type="match status" value="1"/>
</dbReference>
<keyword evidence="1" id="KW-0805">Transcription regulation</keyword>
<keyword evidence="3" id="KW-0804">Transcription</keyword>
<dbReference type="Pfam" id="PF00196">
    <property type="entry name" value="GerE"/>
    <property type="match status" value="1"/>
</dbReference>
<sequence>MQPDDAGATALVAAAMLEGHIELPMLAALGVAPAQLDRLFDRGLLEAVGASSARLSAKVDASATLNVMSWSRRRQLHERIAGLLATKADRQMEAAKHYAAACCYPEARRLWVKIAQKACEEKRYADALSAQEETLRIWPANEETDTRIQFIKDMIRCARNCGRLDSAGERLHELLEIADLAQDHELKADAHHQLADMALLNLDYTSARTHLQAAAELAEKSGDEEEAVRRWFAFASFLADQIRPKEAHRTLTHAITLLGRRDAPALRSQLLGYEGLLLSMMGDAPAGRKQVEKAMAIAMEHRLEPEVSNAYRRLANLNEYASDYSGERDAHQQAIRLCKKQGAKEGEQSCMMCLSYAFFRMGEWRRAQDTAKKVMDDAEAHPLLRAGSMGVRSLIAAFRGEHRQARQWMEEASLQMRRHGVLSLEFHLMWAQGYSFEACSELSAAAHAYGRLLDFWGETEDRHDVAPGAMAAAAFFADHGEWKRVAQATDILHAVVNANDNEETRAARLAVMGEADLGKNDVQAAIVHLTASRDGYDRLGTPVERVMVRRRLARLLTQVGKGNEANVEYEAASAIAKDLGMRPLLASPSKQHFPQAKEASSELLTGRQRDVLQLLADGFTNKEAADRLHLSPRTVEMHVAALLDRLNCRTRAEAIRRAAEMKLLG</sequence>
<dbReference type="GO" id="GO:0006355">
    <property type="term" value="P:regulation of DNA-templated transcription"/>
    <property type="evidence" value="ECO:0007669"/>
    <property type="project" value="InterPro"/>
</dbReference>
<dbReference type="PANTHER" id="PTHR44688">
    <property type="entry name" value="DNA-BINDING TRANSCRIPTIONAL ACTIVATOR DEVR_DOSR"/>
    <property type="match status" value="1"/>
</dbReference>
<dbReference type="InterPro" id="IPR036388">
    <property type="entry name" value="WH-like_DNA-bd_sf"/>
</dbReference>
<evidence type="ECO:0000259" key="4">
    <source>
        <dbReference type="PROSITE" id="PS50043"/>
    </source>
</evidence>
<gene>
    <name evidence="5" type="ORF">DES53_102747</name>
</gene>
<dbReference type="RefSeq" id="WP_113957878.1">
    <property type="nucleotide sequence ID" value="NZ_QNRR01000002.1"/>
</dbReference>
<dbReference type="SMART" id="SM00421">
    <property type="entry name" value="HTH_LUXR"/>
    <property type="match status" value="1"/>
</dbReference>
<dbReference type="GO" id="GO:0003677">
    <property type="term" value="F:DNA binding"/>
    <property type="evidence" value="ECO:0007669"/>
    <property type="project" value="UniProtKB-KW"/>
</dbReference>
<dbReference type="Proteomes" id="UP000253426">
    <property type="component" value="Unassembled WGS sequence"/>
</dbReference>
<dbReference type="InterPro" id="IPR019734">
    <property type="entry name" value="TPR_rpt"/>
</dbReference>
<dbReference type="InterPro" id="IPR011990">
    <property type="entry name" value="TPR-like_helical_dom_sf"/>
</dbReference>
<dbReference type="PANTHER" id="PTHR44688:SF16">
    <property type="entry name" value="DNA-BINDING TRANSCRIPTIONAL ACTIVATOR DEVR_DOSR"/>
    <property type="match status" value="1"/>
</dbReference>
<dbReference type="CDD" id="cd06170">
    <property type="entry name" value="LuxR_C_like"/>
    <property type="match status" value="1"/>
</dbReference>
<dbReference type="AlphaFoldDB" id="A0A366HS79"/>
<keyword evidence="2" id="KW-0238">DNA-binding</keyword>
<comment type="caution">
    <text evidence="5">The sequence shown here is derived from an EMBL/GenBank/DDBJ whole genome shotgun (WGS) entry which is preliminary data.</text>
</comment>
<evidence type="ECO:0000256" key="2">
    <source>
        <dbReference type="ARBA" id="ARBA00023125"/>
    </source>
</evidence>
<organism evidence="5 6">
    <name type="scientific">Roseimicrobium gellanilyticum</name>
    <dbReference type="NCBI Taxonomy" id="748857"/>
    <lineage>
        <taxon>Bacteria</taxon>
        <taxon>Pseudomonadati</taxon>
        <taxon>Verrucomicrobiota</taxon>
        <taxon>Verrucomicrobiia</taxon>
        <taxon>Verrucomicrobiales</taxon>
        <taxon>Verrucomicrobiaceae</taxon>
        <taxon>Roseimicrobium</taxon>
    </lineage>
</organism>
<dbReference type="SMART" id="SM00028">
    <property type="entry name" value="TPR"/>
    <property type="match status" value="3"/>
</dbReference>
<dbReference type="Gene3D" id="1.25.40.10">
    <property type="entry name" value="Tetratricopeptide repeat domain"/>
    <property type="match status" value="2"/>
</dbReference>
<dbReference type="OrthoDB" id="9801841at2"/>
<dbReference type="SUPFAM" id="SSF48452">
    <property type="entry name" value="TPR-like"/>
    <property type="match status" value="3"/>
</dbReference>
<dbReference type="InterPro" id="IPR000792">
    <property type="entry name" value="Tscrpt_reg_LuxR_C"/>
</dbReference>
<name>A0A366HS79_9BACT</name>
<dbReference type="PROSITE" id="PS50043">
    <property type="entry name" value="HTH_LUXR_2"/>
    <property type="match status" value="1"/>
</dbReference>